<protein>
    <submittedName>
        <fullName evidence="2">RNA polymerase</fullName>
    </submittedName>
</protein>
<evidence type="ECO:0000313" key="2">
    <source>
        <dbReference type="EMBL" id="QQV91599.1"/>
    </source>
</evidence>
<feature type="region of interest" description="Disordered" evidence="1">
    <location>
        <begin position="909"/>
        <end position="970"/>
    </location>
</feature>
<dbReference type="EMBL" id="MW394388">
    <property type="protein sequence ID" value="QQV91599.1"/>
    <property type="molecule type" value="Genomic_DNA"/>
</dbReference>
<sequence>MAGENSSPLDKFLVPQQVTGQEAAQALPAPTQPTIAQRVNDASTRILNNLTGQGMYPTEEGEIARLKRINNEQSALAKQVSTQDSDFGWSSTNMLDANTSPLTDRAASTMVNLGKGFVDAVNGLAGKTDKTFKTLGNVLDQASIPNDALDAYRRVQAGKGTEADNALLDRQGAWWTQPIEVNQFGVPEMGNQTLRQRLDAINERQKTQNQSSYDNLEKLANPTQMQRAAADIEKSIEGKSGLDKFAAGLAAIARNPGAAAQTMVESAPYMVGGVPGMLASSAMQGGSVLSEYLDTQRKASNGQIPTAKDVAIGTGLGVVDGALNFAESVINRTAMIPGSKVLPAGVADRLVNAAQRIAPRSSTAAAALARVAAPTLDLAKNALTESLVSGAQNQIEENYAKGKNEWDTKGNDVAFFQGIAAATGFGAPRAALSTAGEVANTAAQAMQKRTETQDPVGQAARNTTPEDLMNPQSEGYNPAAAIRRAGMEWTRNTDATTDEQKAEIQSQAQSAMDAAQNDHQNNLDMINQRATAERTLADAGKFIPAIQERLNQLSTDPNADPDAVNQLQTILSQQTEARDAAQQQLDAMPSQEELAQSATRSAEVLDQAKSEFGKFSSATGMNTNTAKPENPTASDIISHPMSYTNEDLQEFVRNAPANATPAELGTLRALADAKVAENAVKTGSKVNSEIFKSTSNNLSLGDYQQGINTAVQAGDTNRIQSLMTGINNFETSHTAKADIAQQYLNEAKQNGKSYQILKTSNGWELNTGKRLDAKAQAKNGGFTIHKGSTGLVNNIVNEAKAITATRQYMEGIATPSTNQNVTGSTEQVANPEAQPEGAATVAGETGAQEQQAQPTISPLTTRDIRAMDQATLEKVMATTQQAMSSDSNPVLARNLDALDREWTRRADIATNQNRGVDAPHRKLDDSFKPKAQENEIQRSQAETATQTENAQADIDNESTGSESQQTAPVNVDDVVTNTDTLTESQQDNVANGALSIFGKVGESLKALREKALTEPKGLQNLVLTGFNQRVRPGFGSPLVAVKDFINTLKTAVDTGSFTEVNRFLKQHISESKAEGAKQKALLKQFVEFHDHITANLDNIIRTKAPEYRYQDFAQFILDENGNFDSNTKTGIAAGIFSWLGENGDKMFLNQSEVAKTLRIKEDQLTPQAMSRMADIGYRQDLIMSQLGQRIYQAMGFAKRPDVDPNRASKLQNALGAYALHAMYSNGYMEQSVMTAKEYFDLQTMGLDEQSAKEAAQAFQNDFGVSPNDAKHKIVFSRPARNFNAEGKPVAIEAISDIKNGMKDTRSLMSKLFGYDPAVREVLPTKPAGFKQKVFGKMNREVPSVLAARISKAMQYDYTIDQGVVNAMRTMSTVDNAALQHIFGVRTDADVPNEMEIFKKGREAKNADIQRSMEMGLDFANRMGTNPFWMPMEVWTNQRIGDLASEFNPQGSKVHRAMGGLSAHQVDIKVEPNAAVLDADGKPTQYGLFLVSLAQGMEEAPVIGADGKKLKSVDKQTYATFLPAFQNYLRKPENIKAVRAMQKVIAGSATTADTNVIKNAVAEYGMNGQSFAALHNLAQYATSLESGKSSVKLLAQMESDGVTNGPILTNILNGSADFDLLKRGGIYREGDNITNMPTYRELGGQDYYELLGDAMRQHWADYKTNAPASQQGQIQALEYFSTGYGARSKAKTLATPFNYSAGIPALKAAMGRATVEDVYSKIGSLIPLAKSNNKADFAKAYAEVSKNLSVLLGQKVNLPRTADGLVKFSLNPAQTKRIIDVDSQTRGVATEAAVNEVAADFIASRDANTSLVNTTFTLANLRYNAAKAALLKQRIAEGKIPVDAKGAPLEGLTQADLDTLSNMIPNMPSATGVLSENTKASGYPMAKVEKAFTAKSPATSIDIYFKEAANPKPAMDANGMLLSQGLVGGYKSTQSTVTETKLTNPGVAMGANVTQGTDAAISSDVISKIESQNVHDANILSPDNVLKGARIQNKAMFDAVVSYHPQHLAASALLTEVRSLADANLSTNDKVVAKKALEAMKTKILGKDFKGNMKAALNTILNQAYDRDIKKLETLSEVYAVNQYGTEGGEYLITDADRKKIGDEIARLKRSRAAGLQRISDMFSKGNAPKAEANQYPDKMRQYLYEASASTGSVSASEVMARTKGKFANPVYNELHNLISGLIPADAVVNVLDGQTMPKNVKGQSLPQNRDAIAWSYQDKNTAQVNLSLSKEASPEVLLHELTHIALGRAIATADSNPKVKAVLARTEKLMGRVTKLVSADPQLTQKFAPALANVDEFISWGMTNPEFQRYLDTITGVPEISGRNRGWLGTAFKQFVDQMSGIFAAVTGRAVNARVTTALEALTFDTAHLVQAINPAAIESPVSSISHPMSNTNSAADQVAKFSHVDIFDNLASTGGKTNSAQFTGNLRNVISTVADQLYGALGSRVTQNANENYTPGQVWNEAVATGKAPVSTEALSNGFVLTNQEAFAVEAIEAAVSESLASGFTSPVNREIRRTWQAAKQSLKPEDFHNGNWNQATQAEKRAAQQKWNYLFDVTNDSGESQHLSRFVAMAIGHEDTSNLLGFQMEDGKDSGNTAFEQATAYFNQAVNTVSGMLTNTHQGQAANARAQALAEKLIQIELKNRDTTMNILTGGIDKVENALDTAAAKSKQFLGKIVKATGIDQSSNNALNAMGKVAGLAARDQLGNLKDTIKEFRDFNAPNTPEGSLASILTEATNADDVRALHESLLRSTKRIEQDRATLAAVTAKNLNEMFDNNGQDLTKEDRTAMTYSLLRTDLQSVLHIEGMNLNNLHKLVSNTGYRKQQISNLEKTISQYANGNDKIIRAKALGYWMATRRNTLGRDLVLNAKAIATGAATHYSTVGIEPTLDEVNAIDALASMYALSYTKTENRVRTAAVMERELARGKDNGIKMLMATYANLIEDSANTLFVGNQLSRIKGYLPEDTNPHHDLRAVESGSADEAALVNMGYQPVAPLSQDSLSKHSGRVLYVSKENGYQRTVSGTFSLTGSQRKGSSIGGDRAVADRVRADELEQLRQASYADVRGREALSHTAFDPSQVQDNYVVPVLSTDGHIMDFRYMATHNTIDTFLDRNNDFADLVGRLAGQNIDKGDAPTQNAKILEALHEDSTANILKNPNAYFEIGPDAPSERGREIWAMMPYEARTKAASLWGSDRMYIRNDLVNLTFGFRKYSLANTLDVDPEQRNIAQGVAAGLLEAAFGNKAKSYVIKGERGIQEFMQTYKDLIVIRNLKTQFSNIMFNTALLAAYGVNPVRMVKDIRTALVAGIDYRKQYSLLLKYQQQQRAGIGDFAQMESLINETQDRLNANPLAKFIQAGMMPTIVEDVQPDADGYTYGSKIRKKFNEVSAHLPASAVTAARWAVIDKGTAPHKFLSDAAQFSDFAAKYALYKHLTEHARDRLSHTEALQRASDAFVNYDIPATATRQYLDDMGITMFTKYRIRIQRAMFYLMDKRPASVMAHMAITGQFSAAPDAMEPLFARNLGNPFTPSVLQGGSILNIPMPWNLFRMAN</sequence>
<proteinExistence type="predicted"/>
<feature type="region of interest" description="Disordered" evidence="1">
    <location>
        <begin position="815"/>
        <end position="861"/>
    </location>
</feature>
<keyword evidence="3" id="KW-1185">Reference proteome</keyword>
<dbReference type="Proteomes" id="UP000596379">
    <property type="component" value="Segment"/>
</dbReference>
<evidence type="ECO:0000256" key="1">
    <source>
        <dbReference type="SAM" id="MobiDB-lite"/>
    </source>
</evidence>
<name>A0A7U0GAJ7_9CAUD</name>
<gene>
    <name evidence="2" type="ORF">vBKpPFBKp27_015</name>
</gene>
<feature type="compositionally biased region" description="Polar residues" evidence="1">
    <location>
        <begin position="957"/>
        <end position="968"/>
    </location>
</feature>
<organism evidence="2 3">
    <name type="scientific">Klebsiella phage vB_KpP_FBKp27</name>
    <dbReference type="NCBI Taxonomy" id="2801837"/>
    <lineage>
        <taxon>Viruses</taxon>
        <taxon>Duplodnaviria</taxon>
        <taxon>Heunggongvirae</taxon>
        <taxon>Uroviricota</taxon>
        <taxon>Caudoviricetes</taxon>
        <taxon>Schitoviridae</taxon>
        <taxon>Efbeekayvirus</taxon>
        <taxon>Efbeekayvirus Fbkp27</taxon>
    </lineage>
</organism>
<feature type="region of interest" description="Disordered" evidence="1">
    <location>
        <begin position="448"/>
        <end position="474"/>
    </location>
</feature>
<accession>A0A7U0GAJ7</accession>
<feature type="compositionally biased region" description="Basic and acidic residues" evidence="1">
    <location>
        <begin position="917"/>
        <end position="936"/>
    </location>
</feature>
<feature type="compositionally biased region" description="Polar residues" evidence="1">
    <location>
        <begin position="815"/>
        <end position="828"/>
    </location>
</feature>
<evidence type="ECO:0000313" key="3">
    <source>
        <dbReference type="Proteomes" id="UP000596379"/>
    </source>
</evidence>
<feature type="compositionally biased region" description="Polar residues" evidence="1">
    <location>
        <begin position="460"/>
        <end position="474"/>
    </location>
</feature>
<reference evidence="2 3" key="1">
    <citation type="submission" date="2020-12" db="EMBL/GenBank/DDBJ databases">
        <title>Genomic characterization of four novel bacteriophages infecting Klebsiella pneumoniae.</title>
        <authorList>
            <person name="Estrada Bonilla B."/>
            <person name="Costa A.R."/>
            <person name="van Rossum T."/>
            <person name="Hagedoorn S."/>
            <person name="Wallinga H."/>
            <person name="Xiao M."/>
            <person name="Song W."/>
            <person name="Haas P.-J."/>
            <person name="Nobrega F.L."/>
            <person name="Brouns S.J.J."/>
        </authorList>
    </citation>
    <scope>NUCLEOTIDE SEQUENCE [LARGE SCALE GENOMIC DNA]</scope>
</reference>
<feature type="compositionally biased region" description="Low complexity" evidence="1">
    <location>
        <begin position="836"/>
        <end position="853"/>
    </location>
</feature>
<feature type="compositionally biased region" description="Low complexity" evidence="1">
    <location>
        <begin position="940"/>
        <end position="952"/>
    </location>
</feature>